<feature type="domain" description="SET" evidence="12">
    <location>
        <begin position="238"/>
        <end position="350"/>
    </location>
</feature>
<dbReference type="GO" id="GO:0008170">
    <property type="term" value="F:N-methyltransferase activity"/>
    <property type="evidence" value="ECO:0007669"/>
    <property type="project" value="UniProtKB-ARBA"/>
</dbReference>
<dbReference type="InterPro" id="IPR036236">
    <property type="entry name" value="Znf_C2H2_sf"/>
</dbReference>
<evidence type="ECO:0000259" key="12">
    <source>
        <dbReference type="PROSITE" id="PS50280"/>
    </source>
</evidence>
<dbReference type="Gene3D" id="2.170.270.10">
    <property type="entry name" value="SET domain"/>
    <property type="match status" value="1"/>
</dbReference>
<dbReference type="InterPro" id="IPR001214">
    <property type="entry name" value="SET_dom"/>
</dbReference>
<dbReference type="PROSITE" id="PS00028">
    <property type="entry name" value="ZINC_FINGER_C2H2_1"/>
    <property type="match status" value="4"/>
</dbReference>
<dbReference type="PROSITE" id="PS50280">
    <property type="entry name" value="SET"/>
    <property type="match status" value="1"/>
</dbReference>
<sequence>MKTRQRNALVEVPQVSEGNHVEVEKVYTDLSAVSNYEVVAEAVIDECGEVGDEHMPEVQYQEDEEDMLEDDEPDDRLEDPESVDDPELTFETSQMPRVIIRQADADVKSVRSKTRSPPLKRVTRGKKNKLPKEIIYVPSDDDDEDLSSSEDEWQPPQADEADAKWAFEQVRSMVDRAMTNAAEKLRSEMEEDPKRKFGTRVLAKSRGVKQIVTVVRDKVIENPAAGPRDLRTDRVIPDFLEFHRFRAKGYGVLAKLPIDIGVRFGPYAGVIRKMKNVNNESGYAWQLRGFKEGETVVDGFDVKHANWLRYVNCSNSAEEANLRVFQHEKRIYYKTCKPIVPGDELLVWYGKEYRKVINSQIESKKRKKMETVESTAMKTYKCPHCSSKMLVKSTFDRHVKKCGKNPDLPKTLKCEVPGCGFFTVHQAMMDRHLANPKHVNVTVHRCRWKCGYRTFNELRYRLHLERRHKNMEFPDSYDIECKVCGQRFPSKNAMDIHSQWHRKNLFFCNVCGKGYTTIGILKEHAQMHEGKNFKCEYKGCGYATYCKRTLNRHTRCVHLKIRTAFCDLCSKSFFCKKDLRQHQNKLHNVFKVEKIYKCRPHKASYNTAEELKQHREEMLASVKPKYKYQCEVCCYSTAYPTTYKTHMSCHTEERKFACDQCEKTFKLSVSLKEHLMTHENADPDRFACLFCGKRCRTSVELRSHKRRCKKGEEEADQNEEEAEQGEEDAGQEGGGAGPEEEQENGQGDIEIIEGVKTDDEEAGFEDHEGAIVNEAD</sequence>
<evidence type="ECO:0000256" key="6">
    <source>
        <dbReference type="ARBA" id="ARBA00023015"/>
    </source>
</evidence>
<evidence type="ECO:0000256" key="8">
    <source>
        <dbReference type="ARBA" id="ARBA00023242"/>
    </source>
</evidence>
<feature type="region of interest" description="Disordered" evidence="10">
    <location>
        <begin position="706"/>
        <end position="776"/>
    </location>
</feature>
<evidence type="ECO:0000256" key="1">
    <source>
        <dbReference type="ARBA" id="ARBA00004123"/>
    </source>
</evidence>
<evidence type="ECO:0000256" key="3">
    <source>
        <dbReference type="ARBA" id="ARBA00022737"/>
    </source>
</evidence>
<feature type="region of interest" description="Disordered" evidence="10">
    <location>
        <begin position="48"/>
        <end position="159"/>
    </location>
</feature>
<dbReference type="AlphaFoldDB" id="A0AAJ7WI35"/>
<feature type="domain" description="C2H2-type" evidence="11">
    <location>
        <begin position="686"/>
        <end position="714"/>
    </location>
</feature>
<dbReference type="SMART" id="SM00355">
    <property type="entry name" value="ZnF_C2H2"/>
    <property type="match status" value="10"/>
</dbReference>
<dbReference type="GO" id="GO:0008757">
    <property type="term" value="F:S-adenosylmethionine-dependent methyltransferase activity"/>
    <property type="evidence" value="ECO:0007669"/>
    <property type="project" value="UniProtKB-ARBA"/>
</dbReference>
<keyword evidence="4 9" id="KW-0863">Zinc-finger</keyword>
<dbReference type="SUPFAM" id="SSF57667">
    <property type="entry name" value="beta-beta-alpha zinc fingers"/>
    <property type="match status" value="3"/>
</dbReference>
<dbReference type="FunFam" id="3.30.160.60:FF:000100">
    <property type="entry name" value="Zinc finger 45-like"/>
    <property type="match status" value="1"/>
</dbReference>
<evidence type="ECO:0000256" key="4">
    <source>
        <dbReference type="ARBA" id="ARBA00022771"/>
    </source>
</evidence>
<evidence type="ECO:0000313" key="14">
    <source>
        <dbReference type="RefSeq" id="XP_028966798.1"/>
    </source>
</evidence>
<keyword evidence="5" id="KW-0862">Zinc</keyword>
<dbReference type="RefSeq" id="XP_028966798.1">
    <property type="nucleotide sequence ID" value="XM_029110965.1"/>
</dbReference>
<keyword evidence="2" id="KW-0479">Metal-binding</keyword>
<accession>A0AAJ7WI35</accession>
<keyword evidence="8" id="KW-0539">Nucleus</keyword>
<dbReference type="PANTHER" id="PTHR16515:SF49">
    <property type="entry name" value="GASTRULA ZINC FINGER PROTEIN XLCGF49.1-LIKE-RELATED"/>
    <property type="match status" value="1"/>
</dbReference>
<keyword evidence="6" id="KW-0805">Transcription regulation</keyword>
<dbReference type="KEGG" id="goe:114828116"/>
<dbReference type="PANTHER" id="PTHR16515">
    <property type="entry name" value="PR DOMAIN ZINC FINGER PROTEIN"/>
    <property type="match status" value="1"/>
</dbReference>
<dbReference type="InterPro" id="IPR013087">
    <property type="entry name" value="Znf_C2H2_type"/>
</dbReference>
<evidence type="ECO:0000256" key="5">
    <source>
        <dbReference type="ARBA" id="ARBA00022833"/>
    </source>
</evidence>
<dbReference type="InterPro" id="IPR050331">
    <property type="entry name" value="Zinc_finger"/>
</dbReference>
<feature type="domain" description="C2H2-type" evidence="11">
    <location>
        <begin position="564"/>
        <end position="592"/>
    </location>
</feature>
<evidence type="ECO:0000256" key="2">
    <source>
        <dbReference type="ARBA" id="ARBA00022723"/>
    </source>
</evidence>
<feature type="domain" description="C2H2-type" evidence="11">
    <location>
        <begin position="628"/>
        <end position="655"/>
    </location>
</feature>
<dbReference type="InterPro" id="IPR046341">
    <property type="entry name" value="SET_dom_sf"/>
</dbReference>
<proteinExistence type="predicted"/>
<dbReference type="PROSITE" id="PS50157">
    <property type="entry name" value="ZINC_FINGER_C2H2_2"/>
    <property type="match status" value="7"/>
</dbReference>
<dbReference type="Proteomes" id="UP000694867">
    <property type="component" value="Unplaced"/>
</dbReference>
<dbReference type="GO" id="GO:0008276">
    <property type="term" value="F:protein methyltransferase activity"/>
    <property type="evidence" value="ECO:0007669"/>
    <property type="project" value="UniProtKB-ARBA"/>
</dbReference>
<protein>
    <submittedName>
        <fullName evidence="14">Histone-lysine N-methyltransferase PRDM9-like</fullName>
    </submittedName>
</protein>
<evidence type="ECO:0000313" key="13">
    <source>
        <dbReference type="Proteomes" id="UP000694867"/>
    </source>
</evidence>
<evidence type="ECO:0000259" key="11">
    <source>
        <dbReference type="PROSITE" id="PS50157"/>
    </source>
</evidence>
<feature type="domain" description="C2H2-type" evidence="11">
    <location>
        <begin position="656"/>
        <end position="683"/>
    </location>
</feature>
<organism evidence="13 14">
    <name type="scientific">Galendromus occidentalis</name>
    <name type="common">western predatory mite</name>
    <dbReference type="NCBI Taxonomy" id="34638"/>
    <lineage>
        <taxon>Eukaryota</taxon>
        <taxon>Metazoa</taxon>
        <taxon>Ecdysozoa</taxon>
        <taxon>Arthropoda</taxon>
        <taxon>Chelicerata</taxon>
        <taxon>Arachnida</taxon>
        <taxon>Acari</taxon>
        <taxon>Parasitiformes</taxon>
        <taxon>Mesostigmata</taxon>
        <taxon>Gamasina</taxon>
        <taxon>Phytoseioidea</taxon>
        <taxon>Phytoseiidae</taxon>
        <taxon>Typhlodrominae</taxon>
        <taxon>Galendromus</taxon>
    </lineage>
</organism>
<feature type="compositionally biased region" description="Acidic residues" evidence="10">
    <location>
        <begin position="713"/>
        <end position="730"/>
    </location>
</feature>
<feature type="compositionally biased region" description="Acidic residues" evidence="10">
    <location>
        <begin position="60"/>
        <end position="88"/>
    </location>
</feature>
<dbReference type="SUPFAM" id="SSF82199">
    <property type="entry name" value="SET domain"/>
    <property type="match status" value="1"/>
</dbReference>
<reference evidence="14" key="1">
    <citation type="submission" date="2025-08" db="UniProtKB">
        <authorList>
            <consortium name="RefSeq"/>
        </authorList>
    </citation>
    <scope>IDENTIFICATION</scope>
</reference>
<keyword evidence="7" id="KW-0804">Transcription</keyword>
<feature type="domain" description="C2H2-type" evidence="11">
    <location>
        <begin position="479"/>
        <end position="501"/>
    </location>
</feature>
<keyword evidence="13" id="KW-1185">Reference proteome</keyword>
<dbReference type="GO" id="GO:0010468">
    <property type="term" value="P:regulation of gene expression"/>
    <property type="evidence" value="ECO:0007669"/>
    <property type="project" value="TreeGrafter"/>
</dbReference>
<dbReference type="Gene3D" id="3.30.160.60">
    <property type="entry name" value="Classic Zinc Finger"/>
    <property type="match status" value="3"/>
</dbReference>
<keyword evidence="3" id="KW-0677">Repeat</keyword>
<evidence type="ECO:0000256" key="7">
    <source>
        <dbReference type="ARBA" id="ARBA00023163"/>
    </source>
</evidence>
<gene>
    <name evidence="14" type="primary">LOC114828116</name>
</gene>
<dbReference type="GeneID" id="114828116"/>
<dbReference type="SMART" id="SM00317">
    <property type="entry name" value="SET"/>
    <property type="match status" value="1"/>
</dbReference>
<evidence type="ECO:0000256" key="9">
    <source>
        <dbReference type="PROSITE-ProRule" id="PRU00042"/>
    </source>
</evidence>
<dbReference type="GO" id="GO:0008270">
    <property type="term" value="F:zinc ion binding"/>
    <property type="evidence" value="ECO:0007669"/>
    <property type="project" value="UniProtKB-KW"/>
</dbReference>
<feature type="domain" description="C2H2-type" evidence="11">
    <location>
        <begin position="506"/>
        <end position="533"/>
    </location>
</feature>
<feature type="domain" description="C2H2-type" evidence="11">
    <location>
        <begin position="533"/>
        <end position="563"/>
    </location>
</feature>
<dbReference type="Pfam" id="PF21549">
    <property type="entry name" value="PRDM2_PR"/>
    <property type="match status" value="1"/>
</dbReference>
<dbReference type="GO" id="GO:0005634">
    <property type="term" value="C:nucleus"/>
    <property type="evidence" value="ECO:0007669"/>
    <property type="project" value="UniProtKB-SubCell"/>
</dbReference>
<name>A0AAJ7WI35_9ACAR</name>
<comment type="subcellular location">
    <subcellularLocation>
        <location evidence="1">Nucleus</location>
    </subcellularLocation>
</comment>
<evidence type="ECO:0000256" key="10">
    <source>
        <dbReference type="SAM" id="MobiDB-lite"/>
    </source>
</evidence>
<feature type="compositionally biased region" description="Acidic residues" evidence="10">
    <location>
        <begin position="139"/>
        <end position="153"/>
    </location>
</feature>